<dbReference type="Proteomes" id="UP000828941">
    <property type="component" value="Chromosome 1"/>
</dbReference>
<protein>
    <submittedName>
        <fullName evidence="1">Uncharacterized protein</fullName>
    </submittedName>
</protein>
<evidence type="ECO:0000313" key="1">
    <source>
        <dbReference type="EMBL" id="KAI4357590.1"/>
    </source>
</evidence>
<evidence type="ECO:0000313" key="2">
    <source>
        <dbReference type="Proteomes" id="UP000828941"/>
    </source>
</evidence>
<reference evidence="1 2" key="1">
    <citation type="journal article" date="2022" name="DNA Res.">
        <title>Chromosomal-level genome assembly of the orchid tree Bauhinia variegata (Leguminosae; Cercidoideae) supports the allotetraploid origin hypothesis of Bauhinia.</title>
        <authorList>
            <person name="Zhong Y."/>
            <person name="Chen Y."/>
            <person name="Zheng D."/>
            <person name="Pang J."/>
            <person name="Liu Y."/>
            <person name="Luo S."/>
            <person name="Meng S."/>
            <person name="Qian L."/>
            <person name="Wei D."/>
            <person name="Dai S."/>
            <person name="Zhou R."/>
        </authorList>
    </citation>
    <scope>NUCLEOTIDE SEQUENCE [LARGE SCALE GENOMIC DNA]</scope>
    <source>
        <strain evidence="1">BV-YZ2020</strain>
    </source>
</reference>
<gene>
    <name evidence="1" type="ORF">L6164_001528</name>
</gene>
<name>A0ACB9QGW3_BAUVA</name>
<sequence>MYHPNPNTYDMNHCGASSSTPYDQPPSTGLPGNFATQYPPNYSQPPAGARIPWSSGLFDCFSDVKSCCITYWCPCITFGQIAEIVDHGSTSCVVSGALYALIAGFCGCACLYSGFYRSRLREQYMLEESPCWDFPVHCFCETCALCQEYRELQNRGYNMVLGWNGNVQQQNHGVAMIPAAPTFDPGMTR</sequence>
<comment type="caution">
    <text evidence="1">The sequence shown here is derived from an EMBL/GenBank/DDBJ whole genome shotgun (WGS) entry which is preliminary data.</text>
</comment>
<organism evidence="1 2">
    <name type="scientific">Bauhinia variegata</name>
    <name type="common">Purple orchid tree</name>
    <name type="synonym">Phanera variegata</name>
    <dbReference type="NCBI Taxonomy" id="167791"/>
    <lineage>
        <taxon>Eukaryota</taxon>
        <taxon>Viridiplantae</taxon>
        <taxon>Streptophyta</taxon>
        <taxon>Embryophyta</taxon>
        <taxon>Tracheophyta</taxon>
        <taxon>Spermatophyta</taxon>
        <taxon>Magnoliopsida</taxon>
        <taxon>eudicotyledons</taxon>
        <taxon>Gunneridae</taxon>
        <taxon>Pentapetalae</taxon>
        <taxon>rosids</taxon>
        <taxon>fabids</taxon>
        <taxon>Fabales</taxon>
        <taxon>Fabaceae</taxon>
        <taxon>Cercidoideae</taxon>
        <taxon>Cercideae</taxon>
        <taxon>Bauhiniinae</taxon>
        <taxon>Bauhinia</taxon>
    </lineage>
</organism>
<keyword evidence="2" id="KW-1185">Reference proteome</keyword>
<dbReference type="EMBL" id="CM039426">
    <property type="protein sequence ID" value="KAI4357590.1"/>
    <property type="molecule type" value="Genomic_DNA"/>
</dbReference>
<accession>A0ACB9QGW3</accession>
<proteinExistence type="predicted"/>